<dbReference type="Proteomes" id="UP000519897">
    <property type="component" value="Unassembled WGS sequence"/>
</dbReference>
<evidence type="ECO:0000256" key="1">
    <source>
        <dbReference type="ARBA" id="ARBA00022801"/>
    </source>
</evidence>
<dbReference type="GO" id="GO:0016787">
    <property type="term" value="F:hydrolase activity"/>
    <property type="evidence" value="ECO:0007669"/>
    <property type="project" value="UniProtKB-KW"/>
</dbReference>
<dbReference type="AlphaFoldDB" id="A0A7W6LHZ8"/>
<comment type="caution">
    <text evidence="3">The sequence shown here is derived from an EMBL/GenBank/DDBJ whole genome shotgun (WGS) entry which is preliminary data.</text>
</comment>
<evidence type="ECO:0000259" key="2">
    <source>
        <dbReference type="Pfam" id="PF07859"/>
    </source>
</evidence>
<evidence type="ECO:0000313" key="4">
    <source>
        <dbReference type="Proteomes" id="UP000519897"/>
    </source>
</evidence>
<dbReference type="Pfam" id="PF07859">
    <property type="entry name" value="Abhydrolase_3"/>
    <property type="match status" value="1"/>
</dbReference>
<dbReference type="InterPro" id="IPR029058">
    <property type="entry name" value="AB_hydrolase_fold"/>
</dbReference>
<keyword evidence="1 3" id="KW-0378">Hydrolase</keyword>
<feature type="domain" description="Alpha/beta hydrolase fold-3" evidence="2">
    <location>
        <begin position="78"/>
        <end position="284"/>
    </location>
</feature>
<keyword evidence="4" id="KW-1185">Reference proteome</keyword>
<dbReference type="EC" id="3.1.1.-" evidence="3"/>
<dbReference type="InterPro" id="IPR050300">
    <property type="entry name" value="GDXG_lipolytic_enzyme"/>
</dbReference>
<dbReference type="PANTHER" id="PTHR48081:SF8">
    <property type="entry name" value="ALPHA_BETA HYDROLASE FOLD-3 DOMAIN-CONTAINING PROTEIN-RELATED"/>
    <property type="match status" value="1"/>
</dbReference>
<dbReference type="EMBL" id="JACIEC010000003">
    <property type="protein sequence ID" value="MBB4144527.1"/>
    <property type="molecule type" value="Genomic_DNA"/>
</dbReference>
<evidence type="ECO:0000313" key="3">
    <source>
        <dbReference type="EMBL" id="MBB4144527.1"/>
    </source>
</evidence>
<dbReference type="PANTHER" id="PTHR48081">
    <property type="entry name" value="AB HYDROLASE SUPERFAMILY PROTEIN C4A8.06C"/>
    <property type="match status" value="1"/>
</dbReference>
<dbReference type="Gene3D" id="3.40.50.1820">
    <property type="entry name" value="alpha/beta hydrolase"/>
    <property type="match status" value="1"/>
</dbReference>
<gene>
    <name evidence="3" type="ORF">GGQ72_003084</name>
</gene>
<proteinExistence type="predicted"/>
<protein>
    <submittedName>
        <fullName evidence="3">Acetyl esterase</fullName>
        <ecNumber evidence="3">3.1.1.-</ecNumber>
    </submittedName>
</protein>
<dbReference type="RefSeq" id="WP_165131135.1">
    <property type="nucleotide sequence ID" value="NZ_CP049249.1"/>
</dbReference>
<dbReference type="InterPro" id="IPR013094">
    <property type="entry name" value="AB_hydrolase_3"/>
</dbReference>
<name>A0A7W6LHZ8_9HYPH</name>
<accession>A0A7W6LHZ8</accession>
<sequence>MPLEQNMALAIQENARLIEEDGGQPADLLSRRAQLNRLARFWAEGAPAIAHVEDLTIPGEPSLPARLYRPEAEGDAAILFVHGGGWQQGSIDASDWQARGLAAASGLPVLSISYRLAPEHPFPAPLQDVVRAIEWAMVGGVFRGRPCNRLMLSGASAGANLALGAWLKLRDEGRPLPVAMGLFYGVYGDDLDTPSYREFGDGRFGLPRDAMATYFADYLPDPEMRNSPYAVPMKADLKGFPPLWLGIAELDVLRDDSRWLAERIASSGTTAEVVEYEGMVHGFCARARMVPAARSALADCGKFLRTIVEI</sequence>
<organism evidence="3 4">
    <name type="scientific">Rhizobium rhizoryzae</name>
    <dbReference type="NCBI Taxonomy" id="451876"/>
    <lineage>
        <taxon>Bacteria</taxon>
        <taxon>Pseudomonadati</taxon>
        <taxon>Pseudomonadota</taxon>
        <taxon>Alphaproteobacteria</taxon>
        <taxon>Hyphomicrobiales</taxon>
        <taxon>Rhizobiaceae</taxon>
        <taxon>Rhizobium/Agrobacterium group</taxon>
        <taxon>Rhizobium</taxon>
    </lineage>
</organism>
<reference evidence="3 4" key="1">
    <citation type="submission" date="2020-08" db="EMBL/GenBank/DDBJ databases">
        <title>Genomic Encyclopedia of Type Strains, Phase IV (KMG-IV): sequencing the most valuable type-strain genomes for metagenomic binning, comparative biology and taxonomic classification.</title>
        <authorList>
            <person name="Goeker M."/>
        </authorList>
    </citation>
    <scope>NUCLEOTIDE SEQUENCE [LARGE SCALE GENOMIC DNA]</scope>
    <source>
        <strain evidence="3 4">DSM 29514</strain>
    </source>
</reference>
<dbReference type="SUPFAM" id="SSF53474">
    <property type="entry name" value="alpha/beta-Hydrolases"/>
    <property type="match status" value="1"/>
</dbReference>